<protein>
    <submittedName>
        <fullName evidence="3">Class I SAM-dependent methyltransferase</fullName>
    </submittedName>
</protein>
<dbReference type="RefSeq" id="WP_115493557.1">
    <property type="nucleotide sequence ID" value="NZ_QRBE01000001.1"/>
</dbReference>
<dbReference type="CDD" id="cd02440">
    <property type="entry name" value="AdoMet_MTases"/>
    <property type="match status" value="1"/>
</dbReference>
<dbReference type="GO" id="GO:0008168">
    <property type="term" value="F:methyltransferase activity"/>
    <property type="evidence" value="ECO:0007669"/>
    <property type="project" value="UniProtKB-KW"/>
</dbReference>
<keyword evidence="4" id="KW-1185">Reference proteome</keyword>
<evidence type="ECO:0000313" key="3">
    <source>
        <dbReference type="EMBL" id="RDS84523.1"/>
    </source>
</evidence>
<evidence type="ECO:0000259" key="2">
    <source>
        <dbReference type="Pfam" id="PF13649"/>
    </source>
</evidence>
<dbReference type="EMBL" id="QRBE01000001">
    <property type="protein sequence ID" value="RDS84523.1"/>
    <property type="molecule type" value="Genomic_DNA"/>
</dbReference>
<reference evidence="3 4" key="1">
    <citation type="submission" date="2018-07" db="EMBL/GenBank/DDBJ databases">
        <title>Dyella monticola sp. nov. and Dyella psychrodurans sp. nov. isolated from monsoon evergreen broad-leaved forest soil of Dinghu Mountain, China.</title>
        <authorList>
            <person name="Gao Z."/>
            <person name="Qiu L."/>
        </authorList>
    </citation>
    <scope>NUCLEOTIDE SEQUENCE [LARGE SCALE GENOMIC DNA]</scope>
    <source>
        <strain evidence="3 4">4G-K06</strain>
    </source>
</reference>
<comment type="caution">
    <text evidence="3">The sequence shown here is derived from an EMBL/GenBank/DDBJ whole genome shotgun (WGS) entry which is preliminary data.</text>
</comment>
<dbReference type="SUPFAM" id="SSF53335">
    <property type="entry name" value="S-adenosyl-L-methionine-dependent methyltransferases"/>
    <property type="match status" value="1"/>
</dbReference>
<dbReference type="Pfam" id="PF13649">
    <property type="entry name" value="Methyltransf_25"/>
    <property type="match status" value="1"/>
</dbReference>
<feature type="domain" description="Methyltransferase" evidence="2">
    <location>
        <begin position="67"/>
        <end position="160"/>
    </location>
</feature>
<name>A0A370X7Y5_9GAMM</name>
<dbReference type="GO" id="GO:0032259">
    <property type="term" value="P:methylation"/>
    <property type="evidence" value="ECO:0007669"/>
    <property type="project" value="UniProtKB-KW"/>
</dbReference>
<dbReference type="Proteomes" id="UP000254258">
    <property type="component" value="Unassembled WGS sequence"/>
</dbReference>
<dbReference type="InterPro" id="IPR029063">
    <property type="entry name" value="SAM-dependent_MTases_sf"/>
</dbReference>
<dbReference type="InterPro" id="IPR041698">
    <property type="entry name" value="Methyltransf_25"/>
</dbReference>
<proteinExistence type="predicted"/>
<evidence type="ECO:0000313" key="4">
    <source>
        <dbReference type="Proteomes" id="UP000254258"/>
    </source>
</evidence>
<dbReference type="Gene3D" id="3.40.50.150">
    <property type="entry name" value="Vaccinia Virus protein VP39"/>
    <property type="match status" value="1"/>
</dbReference>
<keyword evidence="3" id="KW-0489">Methyltransferase</keyword>
<sequence length="249" mass="28065">MGTDRDWEQWGATDPYFGVYSSEQFRTGTMTSEAKKEFFSSGEAHVARIFQNIEDVTKAAFVPRAALDFGCGVGRLVIPLARRIGRVTGVDISPSMIVEAKRNCAAAYVTDVTFVESDDSLSRVQGTFDLVHSYIVLQHIPWRRGRLILQALADRVAPGGHLVVQILSGHDASPIIRGLVRIRYNFPPVNWLRNLFRGRPVFEPAMQLHMYDLDVVRKDLEQRGFACHHENEAWPGFTSTFLYAHRVAS</sequence>
<keyword evidence="1 3" id="KW-0808">Transferase</keyword>
<evidence type="ECO:0000256" key="1">
    <source>
        <dbReference type="ARBA" id="ARBA00022679"/>
    </source>
</evidence>
<dbReference type="AlphaFoldDB" id="A0A370X7Y5"/>
<gene>
    <name evidence="3" type="ORF">DWU98_00680</name>
</gene>
<organism evidence="3 4">
    <name type="scientific">Dyella monticola</name>
    <dbReference type="NCBI Taxonomy" id="1927958"/>
    <lineage>
        <taxon>Bacteria</taxon>
        <taxon>Pseudomonadati</taxon>
        <taxon>Pseudomonadota</taxon>
        <taxon>Gammaproteobacteria</taxon>
        <taxon>Lysobacterales</taxon>
        <taxon>Rhodanobacteraceae</taxon>
        <taxon>Dyella</taxon>
    </lineage>
</organism>
<dbReference type="PANTHER" id="PTHR43861">
    <property type="entry name" value="TRANS-ACONITATE 2-METHYLTRANSFERASE-RELATED"/>
    <property type="match status" value="1"/>
</dbReference>
<dbReference type="OrthoDB" id="9811589at2"/>
<accession>A0A370X7Y5</accession>